<sequence>MQWWHPVLWLVFFGFMVSRYIQDVKKRKASDWDKHPYFVWSIKVALAGVLIIIGMIIDALRKPFSTTFQEVGVVVWIVSGILIIFSLSKSFLLARSRTAEYLERIRFESSIYNLYLYFVTGLTLILTVVFMFITPDIAGWVVLNFIGILVCTISMTPNFDYWLETFFWQRYQRIDVR</sequence>
<gene>
    <name evidence="2" type="ORF">COT97_01300</name>
</gene>
<keyword evidence="1" id="KW-0812">Transmembrane</keyword>
<keyword evidence="1" id="KW-1133">Transmembrane helix</keyword>
<keyword evidence="1" id="KW-0472">Membrane</keyword>
<protein>
    <submittedName>
        <fullName evidence="2">Uncharacterized protein</fullName>
    </submittedName>
</protein>
<evidence type="ECO:0000256" key="1">
    <source>
        <dbReference type="SAM" id="Phobius"/>
    </source>
</evidence>
<proteinExistence type="predicted"/>
<organism evidence="2 3">
    <name type="scientific">Candidatus Falkowbacteria bacterium CG10_big_fil_rev_8_21_14_0_10_39_11</name>
    <dbReference type="NCBI Taxonomy" id="1974565"/>
    <lineage>
        <taxon>Bacteria</taxon>
        <taxon>Candidatus Falkowiibacteriota</taxon>
    </lineage>
</organism>
<feature type="transmembrane region" description="Helical" evidence="1">
    <location>
        <begin position="42"/>
        <end position="61"/>
    </location>
</feature>
<feature type="transmembrane region" description="Helical" evidence="1">
    <location>
        <begin position="114"/>
        <end position="133"/>
    </location>
</feature>
<evidence type="ECO:0000313" key="3">
    <source>
        <dbReference type="Proteomes" id="UP000229901"/>
    </source>
</evidence>
<feature type="transmembrane region" description="Helical" evidence="1">
    <location>
        <begin position="139"/>
        <end position="163"/>
    </location>
</feature>
<dbReference type="AlphaFoldDB" id="A0A2H0V5Y6"/>
<feature type="transmembrane region" description="Helical" evidence="1">
    <location>
        <begin position="6"/>
        <end position="21"/>
    </location>
</feature>
<accession>A0A2H0V5Y6</accession>
<evidence type="ECO:0000313" key="2">
    <source>
        <dbReference type="EMBL" id="PIR94472.1"/>
    </source>
</evidence>
<dbReference type="EMBL" id="PFAP01000005">
    <property type="protein sequence ID" value="PIR94472.1"/>
    <property type="molecule type" value="Genomic_DNA"/>
</dbReference>
<feature type="transmembrane region" description="Helical" evidence="1">
    <location>
        <begin position="73"/>
        <end position="94"/>
    </location>
</feature>
<dbReference type="Proteomes" id="UP000229901">
    <property type="component" value="Unassembled WGS sequence"/>
</dbReference>
<reference evidence="3" key="1">
    <citation type="submission" date="2017-09" db="EMBL/GenBank/DDBJ databases">
        <title>Depth-based differentiation of microbial function through sediment-hosted aquifers and enrichment of novel symbionts in the deep terrestrial subsurface.</title>
        <authorList>
            <person name="Probst A.J."/>
            <person name="Ladd B."/>
            <person name="Jarett J.K."/>
            <person name="Geller-Mcgrath D.E."/>
            <person name="Sieber C.M.K."/>
            <person name="Emerson J.B."/>
            <person name="Anantharaman K."/>
            <person name="Thomas B.C."/>
            <person name="Malmstrom R."/>
            <person name="Stieglmeier M."/>
            <person name="Klingl A."/>
            <person name="Woyke T."/>
            <person name="Ryan C.M."/>
            <person name="Banfield J.F."/>
        </authorList>
    </citation>
    <scope>NUCLEOTIDE SEQUENCE [LARGE SCALE GENOMIC DNA]</scope>
</reference>
<comment type="caution">
    <text evidence="2">The sequence shown here is derived from an EMBL/GenBank/DDBJ whole genome shotgun (WGS) entry which is preliminary data.</text>
</comment>
<name>A0A2H0V5Y6_9BACT</name>